<comment type="caution">
    <text evidence="1">The sequence shown here is derived from an EMBL/GenBank/DDBJ whole genome shotgun (WGS) entry which is preliminary data.</text>
</comment>
<evidence type="ECO:0000313" key="1">
    <source>
        <dbReference type="EMBL" id="CDR33753.1"/>
    </source>
</evidence>
<dbReference type="AlphaFoldDB" id="A0A090D1U3"/>
<reference evidence="1" key="2">
    <citation type="submission" date="2014-09" db="EMBL/GenBank/DDBJ databases">
        <title>Criblamydia sequanensis harbors a mega-plasmid encoding arsenite resistance.</title>
        <authorList>
            <person name="Bertelli C."/>
            <person name="Goesmann A."/>
            <person name="Greub G."/>
        </authorList>
    </citation>
    <scope>NUCLEOTIDE SEQUENCE [LARGE SCALE GENOMIC DNA]</scope>
    <source>
        <strain evidence="1">CRIB-18</strain>
    </source>
</reference>
<gene>
    <name evidence="1" type="ORF">CSEC_0926</name>
</gene>
<name>A0A090D1U3_9BACT</name>
<keyword evidence="2" id="KW-1185">Reference proteome</keyword>
<dbReference type="Pfam" id="PF26541">
    <property type="entry name" value="MafI2"/>
    <property type="match status" value="1"/>
</dbReference>
<dbReference type="Proteomes" id="UP000031552">
    <property type="component" value="Unassembled WGS sequence"/>
</dbReference>
<evidence type="ECO:0000313" key="2">
    <source>
        <dbReference type="Proteomes" id="UP000031552"/>
    </source>
</evidence>
<reference evidence="1" key="1">
    <citation type="submission" date="2013-12" db="EMBL/GenBank/DDBJ databases">
        <authorList>
            <person name="Linke B."/>
        </authorList>
    </citation>
    <scope>NUCLEOTIDE SEQUENCE [LARGE SCALE GENOMIC DNA]</scope>
    <source>
        <strain evidence="1">CRIB-18</strain>
    </source>
</reference>
<accession>A0A090D1U3</accession>
<dbReference type="InterPro" id="IPR058702">
    <property type="entry name" value="MafI2-like"/>
</dbReference>
<proteinExistence type="predicted"/>
<organism evidence="1 2">
    <name type="scientific">Candidatus Criblamydia sequanensis CRIB-18</name>
    <dbReference type="NCBI Taxonomy" id="1437425"/>
    <lineage>
        <taxon>Bacteria</taxon>
        <taxon>Pseudomonadati</taxon>
        <taxon>Chlamydiota</taxon>
        <taxon>Chlamydiia</taxon>
        <taxon>Parachlamydiales</taxon>
        <taxon>Candidatus Criblamydiaceae</taxon>
        <taxon>Candidatus Criblamydia</taxon>
    </lineage>
</organism>
<sequence length="100" mass="11582">MSFDLNAALSSMHRAILGMVSSNLRGIRIEEKNGCLWIYFYYENSPSEEEEEMVNFIYTEFVSDFPDQKTDFKVISLPRNEMIPKIGEAVYLRYGELGPV</sequence>
<dbReference type="eggNOG" id="ENOG503021A">
    <property type="taxonomic scope" value="Bacteria"/>
</dbReference>
<dbReference type="EMBL" id="CCEJ010000003">
    <property type="protein sequence ID" value="CDR33753.1"/>
    <property type="molecule type" value="Genomic_DNA"/>
</dbReference>
<dbReference type="OrthoDB" id="7854606at2"/>
<protein>
    <submittedName>
        <fullName evidence="1">Uncharacterized protein</fullName>
    </submittedName>
</protein>
<dbReference type="RefSeq" id="WP_041017181.1">
    <property type="nucleotide sequence ID" value="NZ_CCEJ010000003.1"/>
</dbReference>